<dbReference type="InterPro" id="IPR003644">
    <property type="entry name" value="Calx_beta"/>
</dbReference>
<dbReference type="InterPro" id="IPR028994">
    <property type="entry name" value="Integrin_alpha_N"/>
</dbReference>
<dbReference type="PANTHER" id="PTHR46580">
    <property type="entry name" value="SENSOR KINASE-RELATED"/>
    <property type="match status" value="1"/>
</dbReference>
<dbReference type="AlphaFoldDB" id="A0A327M3Q1"/>
<dbReference type="OrthoDB" id="6057489at2"/>
<evidence type="ECO:0000256" key="1">
    <source>
        <dbReference type="ARBA" id="ARBA00022729"/>
    </source>
</evidence>
<dbReference type="GO" id="GO:0016020">
    <property type="term" value="C:membrane"/>
    <property type="evidence" value="ECO:0007669"/>
    <property type="project" value="InterPro"/>
</dbReference>
<keyword evidence="1" id="KW-0732">Signal</keyword>
<dbReference type="InterPro" id="IPR013517">
    <property type="entry name" value="FG-GAP"/>
</dbReference>
<dbReference type="Gene3D" id="2.60.40.2030">
    <property type="match status" value="1"/>
</dbReference>
<evidence type="ECO:0000256" key="3">
    <source>
        <dbReference type="ARBA" id="ARBA00022837"/>
    </source>
</evidence>
<comment type="caution">
    <text evidence="5">The sequence shown here is derived from an EMBL/GenBank/DDBJ whole genome shotgun (WGS) entry which is preliminary data.</text>
</comment>
<feature type="domain" description="Calx-beta" evidence="4">
    <location>
        <begin position="232"/>
        <end position="327"/>
    </location>
</feature>
<accession>A0A327M3Q1</accession>
<proteinExistence type="predicted"/>
<dbReference type="Pfam" id="PF03160">
    <property type="entry name" value="Calx-beta"/>
    <property type="match status" value="1"/>
</dbReference>
<dbReference type="SUPFAM" id="SSF69318">
    <property type="entry name" value="Integrin alpha N-terminal domain"/>
    <property type="match status" value="1"/>
</dbReference>
<evidence type="ECO:0000259" key="4">
    <source>
        <dbReference type="SMART" id="SM00237"/>
    </source>
</evidence>
<dbReference type="Pfam" id="PF13517">
    <property type="entry name" value="FG-GAP_3"/>
    <property type="match status" value="1"/>
</dbReference>
<name>A0A327M3Q1_9PROT</name>
<evidence type="ECO:0000313" key="5">
    <source>
        <dbReference type="EMBL" id="RAI57369.1"/>
    </source>
</evidence>
<evidence type="ECO:0000313" key="6">
    <source>
        <dbReference type="Proteomes" id="UP000249065"/>
    </source>
</evidence>
<keyword evidence="3" id="KW-0106">Calcium</keyword>
<protein>
    <recommendedName>
        <fullName evidence="4">Calx-beta domain-containing protein</fullName>
    </recommendedName>
</protein>
<dbReference type="InterPro" id="IPR038081">
    <property type="entry name" value="CalX-like_sf"/>
</dbReference>
<keyword evidence="6" id="KW-1185">Reference proteome</keyword>
<dbReference type="Gene3D" id="2.130.10.130">
    <property type="entry name" value="Integrin alpha, N-terminal"/>
    <property type="match status" value="1"/>
</dbReference>
<evidence type="ECO:0000256" key="2">
    <source>
        <dbReference type="ARBA" id="ARBA00022737"/>
    </source>
</evidence>
<dbReference type="PANTHER" id="PTHR46580:SF2">
    <property type="entry name" value="MAM DOMAIN-CONTAINING PROTEIN"/>
    <property type="match status" value="1"/>
</dbReference>
<keyword evidence="2" id="KW-0677">Repeat</keyword>
<dbReference type="SMART" id="SM00237">
    <property type="entry name" value="Calx_beta"/>
    <property type="match status" value="1"/>
</dbReference>
<dbReference type="Proteomes" id="UP000249065">
    <property type="component" value="Unassembled WGS sequence"/>
</dbReference>
<sequence length="641" mass="66466">MSHEQDLRDASGRVWAATLPDQINFLGNTSFYHGTSIHGGIAPMTIDVHFNLDALFGDANGKLTITIKDPLGGTLLDLGGPFVIAFHNDLGVPINGANGTPSLVVYEHANSDVFGNTGTIPYYAYISDIQAGDFPGLGVNANTRATGFADPVSAPNLPGVGTAYNYIELIGAIPAGADALWGTIGNPYSGTPQPTNTFWLGQHDRVSDDSFTLTFQLGPNAIDAASMALLKAQWDVLHPPPIKVSAGNAQATEGGDLAFAVTLDRAGTAPVTVHYEAVNGTAKAGEDFLPAAGDLTFAAGETSKTVIVHTQTDGLTEGNETLTLALTTPAGAQVGANGTGTILDAPPPPKPAHPLTHDFNGDGKADILLAGADGSHAVWTQSGGTVLTNGLLANTGDFWSLAGVNDIDGDGKADLLFRGADGQVLSWTMNGGQLIAQTLLGNPTNYWRIAGTGDFNGDGKADILWQGANGEVDTWDVAHGQANFLGAPGAFWSIAGTGDFSGDGKTDILWRGQDGTIAYWTMDGGRPSSASIISNPGTYWHVAGTGYFNDDAYADLLWQGQHGETSIWTLGAGGRVTGGSLIPSPGAYWSLAGAEDFSGDGQTDLLWRGQGGELAAWMLHDGQVTGMPLLGFPTTFWSPVG</sequence>
<dbReference type="RefSeq" id="WP_111471523.1">
    <property type="nucleotide sequence ID" value="NZ_QLIX01000018.1"/>
</dbReference>
<dbReference type="EMBL" id="QLIX01000018">
    <property type="protein sequence ID" value="RAI57369.1"/>
    <property type="molecule type" value="Genomic_DNA"/>
</dbReference>
<organism evidence="5 6">
    <name type="scientific">Roseicella frigidaeris</name>
    <dbReference type="NCBI Taxonomy" id="2230885"/>
    <lineage>
        <taxon>Bacteria</taxon>
        <taxon>Pseudomonadati</taxon>
        <taxon>Pseudomonadota</taxon>
        <taxon>Alphaproteobacteria</taxon>
        <taxon>Acetobacterales</taxon>
        <taxon>Roseomonadaceae</taxon>
        <taxon>Roseicella</taxon>
    </lineage>
</organism>
<dbReference type="GO" id="GO:0007154">
    <property type="term" value="P:cell communication"/>
    <property type="evidence" value="ECO:0007669"/>
    <property type="project" value="InterPro"/>
</dbReference>
<reference evidence="6" key="1">
    <citation type="submission" date="2018-06" db="EMBL/GenBank/DDBJ databases">
        <authorList>
            <person name="Khan S.A."/>
        </authorList>
    </citation>
    <scope>NUCLEOTIDE SEQUENCE [LARGE SCALE GENOMIC DNA]</scope>
    <source>
        <strain evidence="6">DB-1506</strain>
    </source>
</reference>
<gene>
    <name evidence="5" type="ORF">DOO78_19395</name>
</gene>
<dbReference type="SUPFAM" id="SSF141072">
    <property type="entry name" value="CalX-like"/>
    <property type="match status" value="1"/>
</dbReference>